<dbReference type="Proteomes" id="UP000053327">
    <property type="component" value="Unassembled WGS sequence"/>
</dbReference>
<evidence type="ECO:0000313" key="2">
    <source>
        <dbReference type="EMBL" id="KMZ88872.1"/>
    </source>
</evidence>
<keyword evidence="1" id="KW-0812">Transmembrane</keyword>
<dbReference type="EMBL" id="KQ234746">
    <property type="protein sequence ID" value="KMZ88872.1"/>
    <property type="molecule type" value="Genomic_DNA"/>
</dbReference>
<name>A0A0J9T2Q7_PLAV1</name>
<feature type="transmembrane region" description="Helical" evidence="1">
    <location>
        <begin position="245"/>
        <end position="265"/>
    </location>
</feature>
<reference evidence="2 3" key="1">
    <citation type="submission" date="2011-08" db="EMBL/GenBank/DDBJ databases">
        <title>The Genome Sequence of Plasmodium vivax Brazil I.</title>
        <authorList>
            <consortium name="The Broad Institute Genome Sequencing Platform"/>
            <consortium name="The Broad Institute Genome Sequencing Center for Infectious Disease"/>
            <person name="Neafsey D."/>
            <person name="Carlton J."/>
            <person name="Barnwell J."/>
            <person name="Collins W."/>
            <person name="Escalante A."/>
            <person name="Mullikin J."/>
            <person name="Saul A."/>
            <person name="Guigo R."/>
            <person name="Camara F."/>
            <person name="Young S.K."/>
            <person name="Zeng Q."/>
            <person name="Gargeya S."/>
            <person name="Fitzgerald M."/>
            <person name="Haas B."/>
            <person name="Abouelleil A."/>
            <person name="Alvarado L."/>
            <person name="Arachchi H.M."/>
            <person name="Berlin A."/>
            <person name="Brown A."/>
            <person name="Chapman S.B."/>
            <person name="Chen Z."/>
            <person name="Dunbar C."/>
            <person name="Freedman E."/>
            <person name="Gearin G."/>
            <person name="Gellesch M."/>
            <person name="Goldberg J."/>
            <person name="Griggs A."/>
            <person name="Gujja S."/>
            <person name="Heiman D."/>
            <person name="Howarth C."/>
            <person name="Larson L."/>
            <person name="Lui A."/>
            <person name="MacDonald P.J.P."/>
            <person name="Montmayeur A."/>
            <person name="Murphy C."/>
            <person name="Neiman D."/>
            <person name="Pearson M."/>
            <person name="Priest M."/>
            <person name="Roberts A."/>
            <person name="Saif S."/>
            <person name="Shea T."/>
            <person name="Shenoy N."/>
            <person name="Sisk P."/>
            <person name="Stolte C."/>
            <person name="Sykes S."/>
            <person name="Wortman J."/>
            <person name="Nusbaum C."/>
            <person name="Birren B."/>
        </authorList>
    </citation>
    <scope>NUCLEOTIDE SEQUENCE [LARGE SCALE GENOMIC DNA]</scope>
    <source>
        <strain evidence="2 3">Brazil I</strain>
    </source>
</reference>
<protein>
    <recommendedName>
        <fullName evidence="4">Variable surface protein</fullName>
    </recommendedName>
</protein>
<evidence type="ECO:0000256" key="1">
    <source>
        <dbReference type="SAM" id="Phobius"/>
    </source>
</evidence>
<keyword evidence="1" id="KW-1133">Transmembrane helix</keyword>
<keyword evidence="1" id="KW-0472">Membrane</keyword>
<proteinExistence type="predicted"/>
<evidence type="ECO:0000313" key="3">
    <source>
        <dbReference type="Proteomes" id="UP000053327"/>
    </source>
</evidence>
<gene>
    <name evidence="2" type="ORF">PVBG_06069</name>
</gene>
<organism evidence="2 3">
    <name type="scientific">Plasmodium vivax (strain Brazil I)</name>
    <dbReference type="NCBI Taxonomy" id="1033975"/>
    <lineage>
        <taxon>Eukaryota</taxon>
        <taxon>Sar</taxon>
        <taxon>Alveolata</taxon>
        <taxon>Apicomplexa</taxon>
        <taxon>Aconoidasida</taxon>
        <taxon>Haemosporida</taxon>
        <taxon>Plasmodiidae</taxon>
        <taxon>Plasmodium</taxon>
        <taxon>Plasmodium (Plasmodium)</taxon>
    </lineage>
</organism>
<accession>A0A0J9T2Q7</accession>
<evidence type="ECO:0008006" key="4">
    <source>
        <dbReference type="Google" id="ProtNLM"/>
    </source>
</evidence>
<sequence length="268" mass="31930">MDKKYGSIFNDLIYNYIYNNASKIKIIPLIKYTKFYKYITLYEYILVSYDNKPSTLDDKCTNIIQEYSRYNCYEIDMICKNAIYYMDKIKKEKNDVYIANGCIYLYYKLYDMMHKKGECSGIINKLYQSILDKFDETQNNKLRDIELNINADIYGKLKNLQNHYNHLYNYSEYKTCNNSGHCNCVESCIQIYKGYIDECNRDYYTPFCRELQKFGEKFNETIKQINTCNDTVNLLPIFSKYNFEIIIIIPIVALLGACSFLFILLKVN</sequence>
<dbReference type="AlphaFoldDB" id="A0A0J9T2Q7"/>